<sequence>MARDILSSIASSVPVERLFSIGTLTMFHNDAPRSAKLPPDRGMLATAEPREVRRLLCIRADVAFCESNSSRYEKSPNSLDSHERVEKSGFLIRHAFCASIRLYRCISPAAMTRRHPSKFTLGSLGPSLSPFLPTFPLLLPRVLRLSGSSTALNDSLTENDSFSSQVRAVTVLRINVAFRILAEHLTMWFVKIRFTALLTHRKAYGLPDKETRRGGTRMPTRLRLRRCGGTDKKLLINSRQDDTRRDFCYQYSLKTKTRLEMKFLKIFNINIIMGKIDINILVFLRTNNLDKTNNLDSLSLALTEPTAVNNPVLLIVSPIGKQMSSILIKCPRLNESARRNYIFLNILVLSFSFPNDLGNPPLTADSLSLGQPFLQKNEGNYTDSNIEFMGGVLNLGTFESDPSPRLKSHADEITISTQIREACVSLVYGFPVSISLSVVPSDVDDFLIKLKRDIPRFFSANLTAGNLSRKLGRKPKPFNLKRTRITCYSGRSLAPSAPFFLSSHFDALHIRSTPARFALLPFVAPRYALSRFSFSGEEDDPERERASRQARR</sequence>
<dbReference type="AlphaFoldDB" id="E2AHK9"/>
<reference evidence="1 2" key="1">
    <citation type="journal article" date="2010" name="Science">
        <title>Genomic comparison of the ants Camponotus floridanus and Harpegnathos saltator.</title>
        <authorList>
            <person name="Bonasio R."/>
            <person name="Zhang G."/>
            <person name="Ye C."/>
            <person name="Mutti N.S."/>
            <person name="Fang X."/>
            <person name="Qin N."/>
            <person name="Donahue G."/>
            <person name="Yang P."/>
            <person name="Li Q."/>
            <person name="Li C."/>
            <person name="Zhang P."/>
            <person name="Huang Z."/>
            <person name="Berger S.L."/>
            <person name="Reinberg D."/>
            <person name="Wang J."/>
            <person name="Liebig J."/>
        </authorList>
    </citation>
    <scope>NUCLEOTIDE SEQUENCE [LARGE SCALE GENOMIC DNA]</scope>
    <source>
        <strain evidence="2">C129</strain>
    </source>
</reference>
<gene>
    <name evidence="1" type="ORF">EAG_06311</name>
</gene>
<protein>
    <submittedName>
        <fullName evidence="1">Uncharacterized protein</fullName>
    </submittedName>
</protein>
<evidence type="ECO:0000313" key="1">
    <source>
        <dbReference type="EMBL" id="EFN67079.1"/>
    </source>
</evidence>
<organism evidence="2">
    <name type="scientific">Camponotus floridanus</name>
    <name type="common">Florida carpenter ant</name>
    <dbReference type="NCBI Taxonomy" id="104421"/>
    <lineage>
        <taxon>Eukaryota</taxon>
        <taxon>Metazoa</taxon>
        <taxon>Ecdysozoa</taxon>
        <taxon>Arthropoda</taxon>
        <taxon>Hexapoda</taxon>
        <taxon>Insecta</taxon>
        <taxon>Pterygota</taxon>
        <taxon>Neoptera</taxon>
        <taxon>Endopterygota</taxon>
        <taxon>Hymenoptera</taxon>
        <taxon>Apocrita</taxon>
        <taxon>Aculeata</taxon>
        <taxon>Formicoidea</taxon>
        <taxon>Formicidae</taxon>
        <taxon>Formicinae</taxon>
        <taxon>Camponotus</taxon>
    </lineage>
</organism>
<accession>E2AHK9</accession>
<dbReference type="InParanoid" id="E2AHK9"/>
<proteinExistence type="predicted"/>
<keyword evidence="2" id="KW-1185">Reference proteome</keyword>
<evidence type="ECO:0000313" key="2">
    <source>
        <dbReference type="Proteomes" id="UP000000311"/>
    </source>
</evidence>
<name>E2AHK9_CAMFO</name>
<dbReference type="EMBL" id="GL439552">
    <property type="protein sequence ID" value="EFN67079.1"/>
    <property type="molecule type" value="Genomic_DNA"/>
</dbReference>
<dbReference type="Proteomes" id="UP000000311">
    <property type="component" value="Unassembled WGS sequence"/>
</dbReference>